<proteinExistence type="predicted"/>
<dbReference type="Gene3D" id="1.20.1540.10">
    <property type="entry name" value="Rhomboid-like"/>
    <property type="match status" value="1"/>
</dbReference>
<keyword evidence="4 6" id="KW-0472">Membrane</keyword>
<keyword evidence="3 6" id="KW-1133">Transmembrane helix</keyword>
<feature type="region of interest" description="Disordered" evidence="5">
    <location>
        <begin position="250"/>
        <end position="278"/>
    </location>
</feature>
<dbReference type="InterPro" id="IPR035952">
    <property type="entry name" value="Rhomboid-like_sf"/>
</dbReference>
<evidence type="ECO:0000256" key="1">
    <source>
        <dbReference type="ARBA" id="ARBA00004141"/>
    </source>
</evidence>
<evidence type="ECO:0000256" key="3">
    <source>
        <dbReference type="ARBA" id="ARBA00022989"/>
    </source>
</evidence>
<feature type="transmembrane region" description="Helical" evidence="6">
    <location>
        <begin position="20"/>
        <end position="41"/>
    </location>
</feature>
<sequence length="309" mass="34339">MNGGIKEEFSNAWSKPNNAVVQIIIINVVIFLILLLLQIFLPASIFEEIHKHFVIPPLFDRFIFRPYTIMTYGFTHSLTGIFHILFNMYVFYIFGRLINEYLGSNKVLSLYVLGAIGGGILYLLAYNLIPTYNNSATNTLLNQPDWGMVGASAAVYAVVVAAATKMPNYTFHLLLFGPVRIKYIAFFVIVLSLVGINANSNFGGNVAHLGGALVGWIYISQLNKGTDIGSWVISFIQFVKSMFKPQPKIKVTHRSGSRRPSAKKAGKNTTEAGKTPQAEIDAILDKISEKGYESLSKDEKQKLFNASKK</sequence>
<evidence type="ECO:0000259" key="8">
    <source>
        <dbReference type="Pfam" id="PF20216"/>
    </source>
</evidence>
<feature type="transmembrane region" description="Helical" evidence="6">
    <location>
        <begin position="74"/>
        <end position="95"/>
    </location>
</feature>
<reference evidence="9 10" key="1">
    <citation type="submission" date="2017-06" db="EMBL/GenBank/DDBJ databases">
        <authorList>
            <person name="Kim H.J."/>
            <person name="Triplett B.A."/>
        </authorList>
    </citation>
    <scope>NUCLEOTIDE SEQUENCE [LARGE SCALE GENOMIC DNA]</scope>
    <source>
        <strain evidence="9 10">DSM 19307</strain>
    </source>
</reference>
<dbReference type="InterPro" id="IPR046483">
    <property type="entry name" value="DUF6576"/>
</dbReference>
<dbReference type="GO" id="GO:0016020">
    <property type="term" value="C:membrane"/>
    <property type="evidence" value="ECO:0007669"/>
    <property type="project" value="UniProtKB-SubCell"/>
</dbReference>
<feature type="transmembrane region" description="Helical" evidence="6">
    <location>
        <begin position="171"/>
        <end position="196"/>
    </location>
</feature>
<dbReference type="Proteomes" id="UP000198393">
    <property type="component" value="Unassembled WGS sequence"/>
</dbReference>
<dbReference type="GO" id="GO:0006508">
    <property type="term" value="P:proteolysis"/>
    <property type="evidence" value="ECO:0007669"/>
    <property type="project" value="UniProtKB-KW"/>
</dbReference>
<keyword evidence="9" id="KW-0378">Hydrolase</keyword>
<dbReference type="SUPFAM" id="SSF144091">
    <property type="entry name" value="Rhomboid-like"/>
    <property type="match status" value="1"/>
</dbReference>
<name>A0A239IJE7_EKHLU</name>
<dbReference type="PANTHER" id="PTHR43066">
    <property type="entry name" value="RHOMBOID-RELATED PROTEIN"/>
    <property type="match status" value="1"/>
</dbReference>
<feature type="domain" description="DUF6576" evidence="8">
    <location>
        <begin position="276"/>
        <end position="309"/>
    </location>
</feature>
<feature type="transmembrane region" description="Helical" evidence="6">
    <location>
        <begin position="107"/>
        <end position="126"/>
    </location>
</feature>
<organism evidence="9 10">
    <name type="scientific">Ekhidna lutea</name>
    <dbReference type="NCBI Taxonomy" id="447679"/>
    <lineage>
        <taxon>Bacteria</taxon>
        <taxon>Pseudomonadati</taxon>
        <taxon>Bacteroidota</taxon>
        <taxon>Cytophagia</taxon>
        <taxon>Cytophagales</taxon>
        <taxon>Reichenbachiellaceae</taxon>
        <taxon>Ekhidna</taxon>
    </lineage>
</organism>
<dbReference type="OrthoDB" id="680602at2"/>
<dbReference type="PANTHER" id="PTHR43066:SF11">
    <property type="entry name" value="PEPTIDASE S54 RHOMBOID DOMAIN-CONTAINING PROTEIN"/>
    <property type="match status" value="1"/>
</dbReference>
<evidence type="ECO:0000313" key="9">
    <source>
        <dbReference type="EMBL" id="SNS93770.1"/>
    </source>
</evidence>
<dbReference type="Pfam" id="PF01694">
    <property type="entry name" value="Rhomboid"/>
    <property type="match status" value="1"/>
</dbReference>
<feature type="transmembrane region" description="Helical" evidence="6">
    <location>
        <begin position="146"/>
        <end position="164"/>
    </location>
</feature>
<evidence type="ECO:0000313" key="10">
    <source>
        <dbReference type="Proteomes" id="UP000198393"/>
    </source>
</evidence>
<feature type="compositionally biased region" description="Basic residues" evidence="5">
    <location>
        <begin position="250"/>
        <end position="266"/>
    </location>
</feature>
<keyword evidence="10" id="KW-1185">Reference proteome</keyword>
<comment type="subcellular location">
    <subcellularLocation>
        <location evidence="1">Membrane</location>
        <topology evidence="1">Multi-pass membrane protein</topology>
    </subcellularLocation>
</comment>
<evidence type="ECO:0000256" key="4">
    <source>
        <dbReference type="ARBA" id="ARBA00023136"/>
    </source>
</evidence>
<dbReference type="Pfam" id="PF20216">
    <property type="entry name" value="DUF6576"/>
    <property type="match status" value="1"/>
</dbReference>
<dbReference type="RefSeq" id="WP_089356442.1">
    <property type="nucleotide sequence ID" value="NZ_FZPD01000003.1"/>
</dbReference>
<dbReference type="EMBL" id="FZPD01000003">
    <property type="protein sequence ID" value="SNS93770.1"/>
    <property type="molecule type" value="Genomic_DNA"/>
</dbReference>
<dbReference type="GO" id="GO:0004252">
    <property type="term" value="F:serine-type endopeptidase activity"/>
    <property type="evidence" value="ECO:0007669"/>
    <property type="project" value="InterPro"/>
</dbReference>
<gene>
    <name evidence="9" type="ORF">SAMN05421640_1696</name>
</gene>
<keyword evidence="9" id="KW-0645">Protease</keyword>
<feature type="domain" description="Peptidase S54 rhomboid" evidence="7">
    <location>
        <begin position="67"/>
        <end position="219"/>
    </location>
</feature>
<protein>
    <submittedName>
        <fullName evidence="9">Membrane associated serine protease, rhomboid family</fullName>
    </submittedName>
</protein>
<evidence type="ECO:0000256" key="5">
    <source>
        <dbReference type="SAM" id="MobiDB-lite"/>
    </source>
</evidence>
<evidence type="ECO:0000259" key="7">
    <source>
        <dbReference type="Pfam" id="PF01694"/>
    </source>
</evidence>
<evidence type="ECO:0000256" key="6">
    <source>
        <dbReference type="SAM" id="Phobius"/>
    </source>
</evidence>
<keyword evidence="2 6" id="KW-0812">Transmembrane</keyword>
<dbReference type="AlphaFoldDB" id="A0A239IJE7"/>
<dbReference type="InterPro" id="IPR022764">
    <property type="entry name" value="Peptidase_S54_rhomboid_dom"/>
</dbReference>
<accession>A0A239IJE7</accession>
<evidence type="ECO:0000256" key="2">
    <source>
        <dbReference type="ARBA" id="ARBA00022692"/>
    </source>
</evidence>